<evidence type="ECO:0008006" key="4">
    <source>
        <dbReference type="Google" id="ProtNLM"/>
    </source>
</evidence>
<protein>
    <recommendedName>
        <fullName evidence="4">C-type lysozyme inhibitor domain-containing protein</fullName>
    </recommendedName>
</protein>
<evidence type="ECO:0000256" key="1">
    <source>
        <dbReference type="SAM" id="SignalP"/>
    </source>
</evidence>
<feature type="chain" id="PRO_5037642824" description="C-type lysozyme inhibitor domain-containing protein" evidence="1">
    <location>
        <begin position="20"/>
        <end position="105"/>
    </location>
</feature>
<comment type="caution">
    <text evidence="2">The sequence shown here is derived from an EMBL/GenBank/DDBJ whole genome shotgun (WGS) entry which is preliminary data.</text>
</comment>
<dbReference type="AlphaFoldDB" id="A0A917DM96"/>
<dbReference type="EMBL" id="BMIO01000007">
    <property type="protein sequence ID" value="GGD49005.1"/>
    <property type="molecule type" value="Genomic_DNA"/>
</dbReference>
<feature type="signal peptide" evidence="1">
    <location>
        <begin position="1"/>
        <end position="19"/>
    </location>
</feature>
<proteinExistence type="predicted"/>
<keyword evidence="1" id="KW-0732">Signal</keyword>
<dbReference type="PROSITE" id="PS51257">
    <property type="entry name" value="PROKAR_LIPOPROTEIN"/>
    <property type="match status" value="1"/>
</dbReference>
<keyword evidence="3" id="KW-1185">Reference proteome</keyword>
<evidence type="ECO:0000313" key="2">
    <source>
        <dbReference type="EMBL" id="GGD49005.1"/>
    </source>
</evidence>
<name>A0A917DM96_9SPHN</name>
<accession>A0A917DM96</accession>
<evidence type="ECO:0000313" key="3">
    <source>
        <dbReference type="Proteomes" id="UP000598997"/>
    </source>
</evidence>
<dbReference type="RefSeq" id="WP_066763931.1">
    <property type="nucleotide sequence ID" value="NZ_BMIO01000007.1"/>
</dbReference>
<dbReference type="Proteomes" id="UP000598997">
    <property type="component" value="Unassembled WGS sequence"/>
</dbReference>
<gene>
    <name evidence="2" type="ORF">GCM10010989_24050</name>
</gene>
<reference evidence="2 3" key="1">
    <citation type="journal article" date="2014" name="Int. J. Syst. Evol. Microbiol.">
        <title>Complete genome sequence of Corynebacterium casei LMG S-19264T (=DSM 44701T), isolated from a smear-ripened cheese.</title>
        <authorList>
            <consortium name="US DOE Joint Genome Institute (JGI-PGF)"/>
            <person name="Walter F."/>
            <person name="Albersmeier A."/>
            <person name="Kalinowski J."/>
            <person name="Ruckert C."/>
        </authorList>
    </citation>
    <scope>NUCLEOTIDE SEQUENCE [LARGE SCALE GENOMIC DNA]</scope>
    <source>
        <strain evidence="2 3">CGMCC 1.15358</strain>
    </source>
</reference>
<sequence length="105" mass="10878">MFGKVLIAGALAAMLVACATTGKEIGRTYDCGEGLILKVTLTGSSAVARLGSSPAITLRPVHSTTVSVYESKAGHRLSMTNGMATWEAPKLDGARHCRIAGGHHN</sequence>
<organism evidence="2 3">
    <name type="scientific">Croceicoccus pelagius</name>
    <dbReference type="NCBI Taxonomy" id="1703341"/>
    <lineage>
        <taxon>Bacteria</taxon>
        <taxon>Pseudomonadati</taxon>
        <taxon>Pseudomonadota</taxon>
        <taxon>Alphaproteobacteria</taxon>
        <taxon>Sphingomonadales</taxon>
        <taxon>Erythrobacteraceae</taxon>
        <taxon>Croceicoccus</taxon>
    </lineage>
</organism>